<dbReference type="GO" id="GO:0009103">
    <property type="term" value="P:lipopolysaccharide biosynthetic process"/>
    <property type="evidence" value="ECO:0007669"/>
    <property type="project" value="UniProtKB-ARBA"/>
</dbReference>
<dbReference type="InterPro" id="IPR050297">
    <property type="entry name" value="LipidA_mod_glycosyltrf_83"/>
</dbReference>
<feature type="transmembrane region" description="Helical" evidence="8">
    <location>
        <begin position="238"/>
        <end position="262"/>
    </location>
</feature>
<feature type="transmembrane region" description="Helical" evidence="8">
    <location>
        <begin position="158"/>
        <end position="188"/>
    </location>
</feature>
<keyword evidence="7 8" id="KW-0472">Membrane</keyword>
<dbReference type="PANTHER" id="PTHR33908:SF11">
    <property type="entry name" value="MEMBRANE PROTEIN"/>
    <property type="match status" value="1"/>
</dbReference>
<feature type="transmembrane region" description="Helical" evidence="8">
    <location>
        <begin position="110"/>
        <end position="128"/>
    </location>
</feature>
<evidence type="ECO:0000256" key="6">
    <source>
        <dbReference type="ARBA" id="ARBA00022989"/>
    </source>
</evidence>
<feature type="transmembrane region" description="Helical" evidence="8">
    <location>
        <begin position="307"/>
        <end position="325"/>
    </location>
</feature>
<sequence length="479" mass="57035">MKKTHNDTKKRLVIIVILFLLFSFVTKLLYLYFLPLPLSYDEAYYWDWSRFLDFGYYNKPPMVAWIIRVFTEVFGNTEFAVRLPALVCVTLTIFLSFFLVWKYFSEVNATWLLLNLFFIPILTVYSFIMTIDPPLILFWILSLLFFLNYLKKPCYKNAIFAGIFVGLGLLTKQTMFAFVFLSGIYLLLFNRNLLFKKETFFLFLTAFLIYSPNLYWNYNHQFVLLKHTEEHFTRKTLSIYSFLKFLGDSIGIYTPLFLFFLYSGIAYTRKFFKNQYSEALKFLYFLSFPSILSLLFLSFFIELNANWILPFVLTGFLFLFGYISLSSGWRVFLFGNLVIAIILSVMVYLLGYFPQRFPEPLQVLLEKFRGWKILAERVERYYNQKIPLVTENRAIAATLAFYMKSHPKVYVIQFKKYPENQYHLWRNADSLTGKRILVVKKGLKTPYYLENSEKISEIEAKVTSKRHRYFSIWEGTLNL</sequence>
<evidence type="ECO:0000256" key="7">
    <source>
        <dbReference type="ARBA" id="ARBA00023136"/>
    </source>
</evidence>
<dbReference type="EMBL" id="JAPHEG010000001">
    <property type="protein sequence ID" value="MDF2952975.1"/>
    <property type="molecule type" value="Genomic_DNA"/>
</dbReference>
<feature type="transmembrane region" description="Helical" evidence="8">
    <location>
        <begin position="332"/>
        <end position="353"/>
    </location>
</feature>
<evidence type="ECO:0000256" key="1">
    <source>
        <dbReference type="ARBA" id="ARBA00004651"/>
    </source>
</evidence>
<keyword evidence="6 8" id="KW-1133">Transmembrane helix</keyword>
<accession>A0AAE3P318</accession>
<feature type="transmembrane region" description="Helical" evidence="8">
    <location>
        <begin position="200"/>
        <end position="218"/>
    </location>
</feature>
<feature type="domain" description="Glycosyltransferase RgtA/B/C/D-like" evidence="9">
    <location>
        <begin position="58"/>
        <end position="216"/>
    </location>
</feature>
<protein>
    <submittedName>
        <fullName evidence="10">PMT family glycosyltransferase ArnT/Agl22</fullName>
    </submittedName>
</protein>
<evidence type="ECO:0000313" key="11">
    <source>
        <dbReference type="Proteomes" id="UP001144110"/>
    </source>
</evidence>
<evidence type="ECO:0000313" key="10">
    <source>
        <dbReference type="EMBL" id="MDF2952975.1"/>
    </source>
</evidence>
<reference evidence="10" key="1">
    <citation type="submission" date="2022-11" db="EMBL/GenBank/DDBJ databases">
        <title>Candidatus Alkanophaga archaea from heated hydrothermal vent sediment oxidize petroleum alkanes.</title>
        <authorList>
            <person name="Zehnle H."/>
            <person name="Laso-Perez R."/>
            <person name="Lipp J."/>
            <person name="Teske A."/>
            <person name="Wegener G."/>
        </authorList>
    </citation>
    <scope>NUCLEOTIDE SEQUENCE</scope>
    <source>
        <strain evidence="10">MCA70</strain>
    </source>
</reference>
<keyword evidence="4" id="KW-0808">Transferase</keyword>
<name>A0AAE3P318_9BACT</name>
<dbReference type="AlphaFoldDB" id="A0AAE3P318"/>
<evidence type="ECO:0000256" key="2">
    <source>
        <dbReference type="ARBA" id="ARBA00022475"/>
    </source>
</evidence>
<feature type="transmembrane region" description="Helical" evidence="8">
    <location>
        <begin position="282"/>
        <end position="301"/>
    </location>
</feature>
<evidence type="ECO:0000256" key="8">
    <source>
        <dbReference type="SAM" id="Phobius"/>
    </source>
</evidence>
<evidence type="ECO:0000256" key="5">
    <source>
        <dbReference type="ARBA" id="ARBA00022692"/>
    </source>
</evidence>
<evidence type="ECO:0000256" key="4">
    <source>
        <dbReference type="ARBA" id="ARBA00022679"/>
    </source>
</evidence>
<gene>
    <name evidence="10" type="ORF">OD816_000220</name>
</gene>
<dbReference type="GO" id="GO:0005886">
    <property type="term" value="C:plasma membrane"/>
    <property type="evidence" value="ECO:0007669"/>
    <property type="project" value="UniProtKB-SubCell"/>
</dbReference>
<comment type="subcellular location">
    <subcellularLocation>
        <location evidence="1">Cell membrane</location>
        <topology evidence="1">Multi-pass membrane protein</topology>
    </subcellularLocation>
</comment>
<keyword evidence="3" id="KW-0328">Glycosyltransferase</keyword>
<keyword evidence="5 8" id="KW-0812">Transmembrane</keyword>
<dbReference type="PANTHER" id="PTHR33908">
    <property type="entry name" value="MANNOSYLTRANSFERASE YKCB-RELATED"/>
    <property type="match status" value="1"/>
</dbReference>
<dbReference type="GO" id="GO:0016763">
    <property type="term" value="F:pentosyltransferase activity"/>
    <property type="evidence" value="ECO:0007669"/>
    <property type="project" value="TreeGrafter"/>
</dbReference>
<feature type="transmembrane region" description="Helical" evidence="8">
    <location>
        <begin position="135"/>
        <end position="152"/>
    </location>
</feature>
<feature type="transmembrane region" description="Helical" evidence="8">
    <location>
        <begin position="83"/>
        <end position="104"/>
    </location>
</feature>
<proteinExistence type="predicted"/>
<dbReference type="Proteomes" id="UP001144110">
    <property type="component" value="Unassembled WGS sequence"/>
</dbReference>
<evidence type="ECO:0000259" key="9">
    <source>
        <dbReference type="Pfam" id="PF13231"/>
    </source>
</evidence>
<evidence type="ECO:0000256" key="3">
    <source>
        <dbReference type="ARBA" id="ARBA00022676"/>
    </source>
</evidence>
<keyword evidence="2" id="KW-1003">Cell membrane</keyword>
<feature type="transmembrane region" description="Helical" evidence="8">
    <location>
        <begin position="12"/>
        <end position="34"/>
    </location>
</feature>
<organism evidence="10 11">
    <name type="scientific">Candidatus Thermodesulfobacterium syntrophicum</name>
    <dbReference type="NCBI Taxonomy" id="3060442"/>
    <lineage>
        <taxon>Bacteria</taxon>
        <taxon>Pseudomonadati</taxon>
        <taxon>Thermodesulfobacteriota</taxon>
        <taxon>Thermodesulfobacteria</taxon>
        <taxon>Thermodesulfobacteriales</taxon>
        <taxon>Thermodesulfobacteriaceae</taxon>
        <taxon>Thermodesulfobacterium</taxon>
    </lineage>
</organism>
<comment type="caution">
    <text evidence="10">The sequence shown here is derived from an EMBL/GenBank/DDBJ whole genome shotgun (WGS) entry which is preliminary data.</text>
</comment>
<dbReference type="InterPro" id="IPR038731">
    <property type="entry name" value="RgtA/B/C-like"/>
</dbReference>
<dbReference type="Pfam" id="PF13231">
    <property type="entry name" value="PMT_2"/>
    <property type="match status" value="1"/>
</dbReference>